<feature type="compositionally biased region" description="Basic and acidic residues" evidence="1">
    <location>
        <begin position="216"/>
        <end position="227"/>
    </location>
</feature>
<dbReference type="EMBL" id="VWZU01000419">
    <property type="protein sequence ID" value="NXI21106.1"/>
    <property type="molecule type" value="Genomic_DNA"/>
</dbReference>
<keyword evidence="3" id="KW-1185">Reference proteome</keyword>
<feature type="region of interest" description="Disordered" evidence="1">
    <location>
        <begin position="81"/>
        <end position="119"/>
    </location>
</feature>
<feature type="compositionally biased region" description="Low complexity" evidence="1">
    <location>
        <begin position="343"/>
        <end position="356"/>
    </location>
</feature>
<dbReference type="InterPro" id="IPR026054">
    <property type="entry name" value="Nucleoporin"/>
</dbReference>
<feature type="non-terminal residue" evidence="2">
    <location>
        <position position="1022"/>
    </location>
</feature>
<feature type="compositionally biased region" description="Basic residues" evidence="1">
    <location>
        <begin position="1012"/>
        <end position="1022"/>
    </location>
</feature>
<dbReference type="GO" id="GO:0008139">
    <property type="term" value="F:nuclear localization sequence binding"/>
    <property type="evidence" value="ECO:0007669"/>
    <property type="project" value="TreeGrafter"/>
</dbReference>
<feature type="region of interest" description="Disordered" evidence="1">
    <location>
        <begin position="995"/>
        <end position="1022"/>
    </location>
</feature>
<gene>
    <name evidence="2" type="primary">Pom121</name>
    <name evidence="2" type="ORF">STEDEN_R13278</name>
</gene>
<name>A0A7K9RD01_9PASS</name>
<dbReference type="Pfam" id="PF15229">
    <property type="entry name" value="POM121"/>
    <property type="match status" value="1"/>
</dbReference>
<feature type="region of interest" description="Disordered" evidence="1">
    <location>
        <begin position="194"/>
        <end position="286"/>
    </location>
</feature>
<feature type="compositionally biased region" description="Basic and acidic residues" evidence="1">
    <location>
        <begin position="235"/>
        <end position="246"/>
    </location>
</feature>
<evidence type="ECO:0000313" key="2">
    <source>
        <dbReference type="EMBL" id="NXI21106.1"/>
    </source>
</evidence>
<organism evidence="2 3">
    <name type="scientific">Sterrhoptilus dennistouni</name>
    <dbReference type="NCBI Taxonomy" id="2585820"/>
    <lineage>
        <taxon>Eukaryota</taxon>
        <taxon>Metazoa</taxon>
        <taxon>Chordata</taxon>
        <taxon>Craniata</taxon>
        <taxon>Vertebrata</taxon>
        <taxon>Euteleostomi</taxon>
        <taxon>Archelosauria</taxon>
        <taxon>Archosauria</taxon>
        <taxon>Dinosauria</taxon>
        <taxon>Saurischia</taxon>
        <taxon>Theropoda</taxon>
        <taxon>Coelurosauria</taxon>
        <taxon>Aves</taxon>
        <taxon>Neognathae</taxon>
        <taxon>Neoaves</taxon>
        <taxon>Telluraves</taxon>
        <taxon>Australaves</taxon>
        <taxon>Passeriformes</taxon>
        <taxon>Sylvioidea</taxon>
        <taxon>Zosteropidae</taxon>
        <taxon>Sterrhoptilus</taxon>
    </lineage>
</organism>
<reference evidence="2 3" key="1">
    <citation type="submission" date="2019-09" db="EMBL/GenBank/DDBJ databases">
        <title>Bird 10,000 Genomes (B10K) Project - Family phase.</title>
        <authorList>
            <person name="Zhang G."/>
        </authorList>
    </citation>
    <scope>NUCLEOTIDE SEQUENCE [LARGE SCALE GENOMIC DNA]</scope>
    <source>
        <strain evidence="2">B10K-DU-001-27</strain>
        <tissue evidence="2">Muscle</tissue>
    </source>
</reference>
<feature type="non-terminal residue" evidence="2">
    <location>
        <position position="1"/>
    </location>
</feature>
<comment type="caution">
    <text evidence="2">The sequence shown here is derived from an EMBL/GenBank/DDBJ whole genome shotgun (WGS) entry which is preliminary data.</text>
</comment>
<feature type="compositionally biased region" description="Low complexity" evidence="1">
    <location>
        <begin position="195"/>
        <end position="208"/>
    </location>
</feature>
<feature type="region of interest" description="Disordered" evidence="1">
    <location>
        <begin position="743"/>
        <end position="764"/>
    </location>
</feature>
<protein>
    <submittedName>
        <fullName evidence="2">PO121 protein</fullName>
    </submittedName>
</protein>
<feature type="compositionally biased region" description="Polar residues" evidence="1">
    <location>
        <begin position="754"/>
        <end position="764"/>
    </location>
</feature>
<dbReference type="GO" id="GO:0017056">
    <property type="term" value="F:structural constituent of nuclear pore"/>
    <property type="evidence" value="ECO:0007669"/>
    <property type="project" value="TreeGrafter"/>
</dbReference>
<dbReference type="AlphaFoldDB" id="A0A7K9RD01"/>
<dbReference type="GO" id="GO:0006606">
    <property type="term" value="P:protein import into nucleus"/>
    <property type="evidence" value="ECO:0007669"/>
    <property type="project" value="TreeGrafter"/>
</dbReference>
<sequence>PRRQDPIPSAAVGLGGWCWPNPREGLRPPFRGGIRPGIPACVTPPSALFHSLEQLVSPLAFPATSSSDPCSKETVLNAIRESRKRAAEEEEEEDQTFGNDQESKRRRHDSSGSGQSAFEPLIANGAPASLIPKPGSLKRGLISHCPDDCSNKRSRTSSMSSLNNTYAGGIPSSIRNAIASSYSSSRGLAQLWKRSGVSVSPLSSPASSRPQTPEWPLKKAREEESHHSSTSTPVKSDKELQTEKGKCSCAPMLPPSASGSSGTRKRKIPLLSSLHGDQLVLPPPPQLGYSITSEDLDAEKKAVLQWFNSVLEDKADAVPSTTAEMVPVSKPLMFGVTSPGPMPASTAPTLASSSPLDSLKKMQSSQAVSTAPDSTGAVSASQPPPSAAQPPAPAVSLESSSLPTISADTKPVSVLSTPAPSAPTALAVQPSSSLAPPVFTELGQTPSKPPSFPKPSVLFGMLSTPPASQPAVPVATAVPTMATAASTAVPTTATAVPTTTPIFKPIFGAVPKSENAAACTSVTSTTTTVSASSGPASTSSTSSIFKPIFGSITAASSPVKVSPFTFSPMAQPASEPPAASTATLAGFTGLPSVIFTTAATTATTQSSSTDATIKPVFSFGLNSSASTGPAPSVTVTATTSTSTAQPFLFGGLASSAPSTETSFATSGPVFQFGKPPPATVTATTSVPGGSAFGQVSSNSTVAATTVGFSIFGSTTLTSSAPATTAQAPLTFSSSVSAFGSFSASAKPPPPYPDTGSQLTFSTGAAESQVSASKPAIGPISLNPSFSFGAPPAQSVAQPAFGSSAQSVFGTTSAQGSFGTSTTQAAFGTTTSVFSFGTATSTTSSFGATTQTASSTTSATVFGTTPSLFTFGATTQPGPPTSAFGLGTPGLSSGSPAVAFSFGAGQSGAAPAATPFGSSLPQSALGAQGQSTPFAFTMTSTPNSKPAFGGASVPTFGQGTPVPGAVGSGNSTISFRTPSTPASSFGGVGTSFGSSTPTFSIGAGSKMGTRQRLQARRQHTRKK</sequence>
<evidence type="ECO:0000256" key="1">
    <source>
        <dbReference type="SAM" id="MobiDB-lite"/>
    </source>
</evidence>
<dbReference type="PANTHER" id="PTHR23193">
    <property type="entry name" value="NUCLEAR PORE COMPLEX PROTEIN NUP"/>
    <property type="match status" value="1"/>
</dbReference>
<dbReference type="GO" id="GO:0006405">
    <property type="term" value="P:RNA export from nucleus"/>
    <property type="evidence" value="ECO:0007669"/>
    <property type="project" value="TreeGrafter"/>
</dbReference>
<evidence type="ECO:0000313" key="3">
    <source>
        <dbReference type="Proteomes" id="UP000572325"/>
    </source>
</evidence>
<proteinExistence type="predicted"/>
<dbReference type="Proteomes" id="UP000572325">
    <property type="component" value="Unassembled WGS sequence"/>
</dbReference>
<accession>A0A7K9RD01</accession>
<feature type="compositionally biased region" description="Pro residues" evidence="1">
    <location>
        <begin position="382"/>
        <end position="393"/>
    </location>
</feature>
<dbReference type="GO" id="GO:0005643">
    <property type="term" value="C:nuclear pore"/>
    <property type="evidence" value="ECO:0007669"/>
    <property type="project" value="TreeGrafter"/>
</dbReference>
<feature type="compositionally biased region" description="Polar residues" evidence="1">
    <location>
        <begin position="361"/>
        <end position="373"/>
    </location>
</feature>
<feature type="region of interest" description="Disordered" evidence="1">
    <location>
        <begin position="337"/>
        <end position="401"/>
    </location>
</feature>
<dbReference type="PANTHER" id="PTHR23193:SF5">
    <property type="entry name" value="NUCLEAR ENVELOPE PORE MEMBRANE PROTEIN POM 121C-RELATED"/>
    <property type="match status" value="1"/>
</dbReference>